<accession>A0A917T028</accession>
<reference evidence="2" key="2">
    <citation type="submission" date="2020-09" db="EMBL/GenBank/DDBJ databases">
        <authorList>
            <person name="Sun Q."/>
            <person name="Zhou Y."/>
        </authorList>
    </citation>
    <scope>NUCLEOTIDE SEQUENCE</scope>
    <source>
        <strain evidence="2">CGMCC 4.7308</strain>
    </source>
</reference>
<keyword evidence="3" id="KW-1185">Reference proteome</keyword>
<comment type="caution">
    <text evidence="2">The sequence shown here is derived from an EMBL/GenBank/DDBJ whole genome shotgun (WGS) entry which is preliminary data.</text>
</comment>
<name>A0A917T028_9ACTN</name>
<dbReference type="AlphaFoldDB" id="A0A917T028"/>
<feature type="compositionally biased region" description="Low complexity" evidence="1">
    <location>
        <begin position="37"/>
        <end position="50"/>
    </location>
</feature>
<dbReference type="EMBL" id="BMNA01000004">
    <property type="protein sequence ID" value="GGM05601.1"/>
    <property type="molecule type" value="Genomic_DNA"/>
</dbReference>
<reference evidence="2" key="1">
    <citation type="journal article" date="2014" name="Int. J. Syst. Evol. Microbiol.">
        <title>Complete genome sequence of Corynebacterium casei LMG S-19264T (=DSM 44701T), isolated from a smear-ripened cheese.</title>
        <authorList>
            <consortium name="US DOE Joint Genome Institute (JGI-PGF)"/>
            <person name="Walter F."/>
            <person name="Albersmeier A."/>
            <person name="Kalinowski J."/>
            <person name="Ruckert C."/>
        </authorList>
    </citation>
    <scope>NUCLEOTIDE SEQUENCE</scope>
    <source>
        <strain evidence="2">CGMCC 4.7308</strain>
    </source>
</reference>
<dbReference type="Proteomes" id="UP000655208">
    <property type="component" value="Unassembled WGS sequence"/>
</dbReference>
<evidence type="ECO:0000313" key="2">
    <source>
        <dbReference type="EMBL" id="GGM05601.1"/>
    </source>
</evidence>
<sequence>MRGAARVRRNDGAGSRPAGVGAARLIGPVPPGGGVRPGRPSPAGALPRAGRAGRGTIGA</sequence>
<protein>
    <submittedName>
        <fullName evidence="2">Uncharacterized protein</fullName>
    </submittedName>
</protein>
<organism evidence="2 3">
    <name type="scientific">Nakamurella endophytica</name>
    <dbReference type="NCBI Taxonomy" id="1748367"/>
    <lineage>
        <taxon>Bacteria</taxon>
        <taxon>Bacillati</taxon>
        <taxon>Actinomycetota</taxon>
        <taxon>Actinomycetes</taxon>
        <taxon>Nakamurellales</taxon>
        <taxon>Nakamurellaceae</taxon>
        <taxon>Nakamurella</taxon>
    </lineage>
</organism>
<proteinExistence type="predicted"/>
<evidence type="ECO:0000313" key="3">
    <source>
        <dbReference type="Proteomes" id="UP000655208"/>
    </source>
</evidence>
<evidence type="ECO:0000256" key="1">
    <source>
        <dbReference type="SAM" id="MobiDB-lite"/>
    </source>
</evidence>
<feature type="region of interest" description="Disordered" evidence="1">
    <location>
        <begin position="1"/>
        <end position="59"/>
    </location>
</feature>
<gene>
    <name evidence="2" type="ORF">GCM10011594_27260</name>
</gene>